<evidence type="ECO:0000313" key="3">
    <source>
        <dbReference type="Proteomes" id="UP001497482"/>
    </source>
</evidence>
<dbReference type="FunFam" id="2.60.120.920:FF:000004">
    <property type="entry name" value="Butyrophilin subfamily 1 member A1"/>
    <property type="match status" value="1"/>
</dbReference>
<proteinExistence type="predicted"/>
<dbReference type="InterPro" id="IPR043136">
    <property type="entry name" value="B30.2/SPRY_sf"/>
</dbReference>
<dbReference type="InterPro" id="IPR050143">
    <property type="entry name" value="TRIM/RBCC"/>
</dbReference>
<dbReference type="InterPro" id="IPR006574">
    <property type="entry name" value="PRY"/>
</dbReference>
<dbReference type="Gene3D" id="2.60.120.920">
    <property type="match status" value="1"/>
</dbReference>
<dbReference type="PRINTS" id="PR01407">
    <property type="entry name" value="BUTYPHLNCDUF"/>
</dbReference>
<dbReference type="Pfam" id="PF13765">
    <property type="entry name" value="PRY"/>
    <property type="match status" value="1"/>
</dbReference>
<dbReference type="InterPro" id="IPR001870">
    <property type="entry name" value="B30.2/SPRY"/>
</dbReference>
<dbReference type="EMBL" id="OZ035842">
    <property type="protein sequence ID" value="CAL1594419.1"/>
    <property type="molecule type" value="Genomic_DNA"/>
</dbReference>
<name>A0AAV2KXN7_KNICA</name>
<keyword evidence="3" id="KW-1185">Reference proteome</keyword>
<dbReference type="CDD" id="cd12893">
    <property type="entry name" value="SPRY_PRY_TRIM35"/>
    <property type="match status" value="1"/>
</dbReference>
<dbReference type="Pfam" id="PF00622">
    <property type="entry name" value="SPRY"/>
    <property type="match status" value="1"/>
</dbReference>
<dbReference type="InterPro" id="IPR003877">
    <property type="entry name" value="SPRY_dom"/>
</dbReference>
<dbReference type="Proteomes" id="UP001497482">
    <property type="component" value="Chromosome 20"/>
</dbReference>
<dbReference type="SMART" id="SM00589">
    <property type="entry name" value="PRY"/>
    <property type="match status" value="1"/>
</dbReference>
<protein>
    <recommendedName>
        <fullName evidence="1">B30.2/SPRY domain-containing protein</fullName>
    </recommendedName>
</protein>
<dbReference type="InterPro" id="IPR013320">
    <property type="entry name" value="ConA-like_dom_sf"/>
</dbReference>
<dbReference type="PROSITE" id="PS50188">
    <property type="entry name" value="B302_SPRY"/>
    <property type="match status" value="1"/>
</dbReference>
<feature type="domain" description="B30.2/SPRY" evidence="1">
    <location>
        <begin position="112"/>
        <end position="305"/>
    </location>
</feature>
<accession>A0AAV2KXN7</accession>
<organism evidence="2 3">
    <name type="scientific">Knipowitschia caucasica</name>
    <name type="common">Caucasian dwarf goby</name>
    <name type="synonym">Pomatoschistus caucasicus</name>
    <dbReference type="NCBI Taxonomy" id="637954"/>
    <lineage>
        <taxon>Eukaryota</taxon>
        <taxon>Metazoa</taxon>
        <taxon>Chordata</taxon>
        <taxon>Craniata</taxon>
        <taxon>Vertebrata</taxon>
        <taxon>Euteleostomi</taxon>
        <taxon>Actinopterygii</taxon>
        <taxon>Neopterygii</taxon>
        <taxon>Teleostei</taxon>
        <taxon>Neoteleostei</taxon>
        <taxon>Acanthomorphata</taxon>
        <taxon>Gobiaria</taxon>
        <taxon>Gobiiformes</taxon>
        <taxon>Gobioidei</taxon>
        <taxon>Gobiidae</taxon>
        <taxon>Gobiinae</taxon>
        <taxon>Knipowitschia</taxon>
    </lineage>
</organism>
<dbReference type="SUPFAM" id="SSF49899">
    <property type="entry name" value="Concanavalin A-like lectins/glucanases"/>
    <property type="match status" value="1"/>
</dbReference>
<dbReference type="PANTHER" id="PTHR24103">
    <property type="entry name" value="E3 UBIQUITIN-PROTEIN LIGASE TRIM"/>
    <property type="match status" value="1"/>
</dbReference>
<reference evidence="2 3" key="1">
    <citation type="submission" date="2024-04" db="EMBL/GenBank/DDBJ databases">
        <authorList>
            <person name="Waldvogel A.-M."/>
            <person name="Schoenle A."/>
        </authorList>
    </citation>
    <scope>NUCLEOTIDE SEQUENCE [LARGE SCALE GENOMIC DNA]</scope>
</reference>
<dbReference type="InterPro" id="IPR003879">
    <property type="entry name" value="Butyrophylin_SPRY"/>
</dbReference>
<dbReference type="SMART" id="SM00449">
    <property type="entry name" value="SPRY"/>
    <property type="match status" value="1"/>
</dbReference>
<evidence type="ECO:0000259" key="1">
    <source>
        <dbReference type="PROSITE" id="PS50188"/>
    </source>
</evidence>
<gene>
    <name evidence="2" type="ORF">KC01_LOCUS23388</name>
</gene>
<evidence type="ECO:0000313" key="2">
    <source>
        <dbReference type="EMBL" id="CAL1594419.1"/>
    </source>
</evidence>
<sequence>MRRHLQEEEDTALTALRQEQERQSHLLTSQRTSLTKKLSPVNDRIQQLEKLQQTPTRDFLLMLRPRAGPSGFPPPTGQMQDQAVAPLPTGLMVDQTIAPLPTGLMVDQTKVLGNLDFRVWRRLKLAVQNKPFFLDPNTANPWLRLSEDLSGVTYGDTYQHQLPEIPERFSKYPMVLGSVGFSSGTHQWDVKVGDHPDWVIGVAKESVDRKGEISVSPENGIWCLFHRDGKYTNGSGELLTVKKSPEKIRVRLDYGRGTVSFYDTDPMTLLYTHTHTFTEKMFPYFSIVKSEEAQTKEIRISETPYEG</sequence>
<dbReference type="AlphaFoldDB" id="A0AAV2KXN7"/>